<dbReference type="Proteomes" id="UP000229526">
    <property type="component" value="Unassembled WGS sequence"/>
</dbReference>
<dbReference type="PANTHER" id="PTHR34385:SF1">
    <property type="entry name" value="PEPTIDOGLYCAN L-ALANYL-D-GLUTAMATE ENDOPEPTIDASE CWLK"/>
    <property type="match status" value="1"/>
</dbReference>
<reference evidence="5" key="1">
    <citation type="submission" date="2017-09" db="EMBL/GenBank/DDBJ databases">
        <title>Depth-based differentiation of microbial function through sediment-hosted aquifers and enrichment of novel symbionts in the deep terrestrial subsurface.</title>
        <authorList>
            <person name="Probst A.J."/>
            <person name="Ladd B."/>
            <person name="Jarett J.K."/>
            <person name="Geller-Mcgrath D.E."/>
            <person name="Sieber C.M.K."/>
            <person name="Emerson J.B."/>
            <person name="Anantharaman K."/>
            <person name="Thomas B.C."/>
            <person name="Malmstrom R."/>
            <person name="Stieglmeier M."/>
            <person name="Klingl A."/>
            <person name="Woyke T."/>
            <person name="Ryan C.M."/>
            <person name="Banfield J.F."/>
        </authorList>
    </citation>
    <scope>NUCLEOTIDE SEQUENCE [LARGE SCALE GENOMIC DNA]</scope>
</reference>
<dbReference type="InterPro" id="IPR003709">
    <property type="entry name" value="VanY-like_core_dom"/>
</dbReference>
<evidence type="ECO:0000313" key="4">
    <source>
        <dbReference type="EMBL" id="PIR87277.1"/>
    </source>
</evidence>
<organism evidence="4 5">
    <name type="scientific">Candidatus Harrisonbacteria bacterium CG10_big_fil_rev_8_21_14_0_10_49_15</name>
    <dbReference type="NCBI Taxonomy" id="1974587"/>
    <lineage>
        <taxon>Bacteria</taxon>
        <taxon>Candidatus Harrisoniibacteriota</taxon>
    </lineage>
</organism>
<feature type="transmembrane region" description="Helical" evidence="2">
    <location>
        <begin position="21"/>
        <end position="45"/>
    </location>
</feature>
<dbReference type="CDD" id="cd14852">
    <property type="entry name" value="LD-carboxypeptidase"/>
    <property type="match status" value="1"/>
</dbReference>
<protein>
    <recommendedName>
        <fullName evidence="3">D-alanyl-D-alanine carboxypeptidase-like core domain-containing protein</fullName>
    </recommendedName>
</protein>
<dbReference type="Gene3D" id="3.30.1380.10">
    <property type="match status" value="1"/>
</dbReference>
<keyword evidence="2" id="KW-1133">Transmembrane helix</keyword>
<dbReference type="AlphaFoldDB" id="A0A2H0ULK1"/>
<dbReference type="EMBL" id="PFBD01000011">
    <property type="protein sequence ID" value="PIR87277.1"/>
    <property type="molecule type" value="Genomic_DNA"/>
</dbReference>
<feature type="domain" description="D-alanyl-D-alanine carboxypeptidase-like core" evidence="3">
    <location>
        <begin position="158"/>
        <end position="276"/>
    </location>
</feature>
<dbReference type="Pfam" id="PF02557">
    <property type="entry name" value="VanY"/>
    <property type="match status" value="1"/>
</dbReference>
<evidence type="ECO:0000256" key="2">
    <source>
        <dbReference type="SAM" id="Phobius"/>
    </source>
</evidence>
<keyword evidence="1" id="KW-0175">Coiled coil</keyword>
<keyword evidence="2" id="KW-0472">Membrane</keyword>
<comment type="caution">
    <text evidence="4">The sequence shown here is derived from an EMBL/GenBank/DDBJ whole genome shotgun (WGS) entry which is preliminary data.</text>
</comment>
<name>A0A2H0ULK1_9BACT</name>
<dbReference type="InterPro" id="IPR058193">
    <property type="entry name" value="VanY/YodJ_core_dom"/>
</dbReference>
<evidence type="ECO:0000259" key="3">
    <source>
        <dbReference type="Pfam" id="PF02557"/>
    </source>
</evidence>
<evidence type="ECO:0000256" key="1">
    <source>
        <dbReference type="SAM" id="Coils"/>
    </source>
</evidence>
<dbReference type="GO" id="GO:0006508">
    <property type="term" value="P:proteolysis"/>
    <property type="evidence" value="ECO:0007669"/>
    <property type="project" value="InterPro"/>
</dbReference>
<proteinExistence type="predicted"/>
<dbReference type="InterPro" id="IPR009045">
    <property type="entry name" value="Zn_M74/Hedgehog-like"/>
</dbReference>
<dbReference type="PANTHER" id="PTHR34385">
    <property type="entry name" value="D-ALANYL-D-ALANINE CARBOXYPEPTIDASE"/>
    <property type="match status" value="1"/>
</dbReference>
<keyword evidence="2" id="KW-0812">Transmembrane</keyword>
<dbReference type="InterPro" id="IPR052179">
    <property type="entry name" value="DD-CPase-like"/>
</dbReference>
<feature type="coiled-coil region" evidence="1">
    <location>
        <begin position="56"/>
        <end position="104"/>
    </location>
</feature>
<gene>
    <name evidence="4" type="ORF">COU11_01255</name>
</gene>
<evidence type="ECO:0000313" key="5">
    <source>
        <dbReference type="Proteomes" id="UP000229526"/>
    </source>
</evidence>
<dbReference type="SUPFAM" id="SSF55166">
    <property type="entry name" value="Hedgehog/DD-peptidase"/>
    <property type="match status" value="1"/>
</dbReference>
<sequence>MGARHMSPLFEKFEQRTRRSQIGIGIIVLVAVAILAHYVVVLLQLSEARKEFALRSTAFEQEVADLDNQLAQLKTENEGLQNKIESEQRQSQEFVNQINELRGTVNELDKIRTLDPELLKKYSKVYFLNENYSPPNLRDIPEDYLADPKKEAQILWKVDTYLRELMRAAEEDDVELKIVSAYRSFDEQTTIKSGYKVIYGSGANTFSAEQGYSEHQLGTTVDFGAPSINNALIASFDKTAEFKWLEENAHRFGFVMSYPKGNAYYEYEPWHWRFVGEELARDLNRKDMSFYDLDQREIDSYLLGIFD</sequence>
<accession>A0A2H0ULK1</accession>
<dbReference type="GO" id="GO:0008233">
    <property type="term" value="F:peptidase activity"/>
    <property type="evidence" value="ECO:0007669"/>
    <property type="project" value="InterPro"/>
</dbReference>